<evidence type="ECO:0000256" key="7">
    <source>
        <dbReference type="RuleBase" id="RU363032"/>
    </source>
</evidence>
<dbReference type="PANTHER" id="PTHR43227:SF3">
    <property type="entry name" value="BINDING-PROTEIN-DEPENDENT TRANSPORT SYSTEMS INNER MEMBRANE COMPONENT"/>
    <property type="match status" value="1"/>
</dbReference>
<evidence type="ECO:0000313" key="10">
    <source>
        <dbReference type="Proteomes" id="UP000515703"/>
    </source>
</evidence>
<feature type="transmembrane region" description="Helical" evidence="7">
    <location>
        <begin position="224"/>
        <end position="247"/>
    </location>
</feature>
<dbReference type="CDD" id="cd06261">
    <property type="entry name" value="TM_PBP2"/>
    <property type="match status" value="1"/>
</dbReference>
<keyword evidence="10" id="KW-1185">Reference proteome</keyword>
<dbReference type="Proteomes" id="UP000515703">
    <property type="component" value="Chromosome"/>
</dbReference>
<reference evidence="9 10" key="1">
    <citation type="submission" date="2020-08" db="EMBL/GenBank/DDBJ databases">
        <title>Draft genome sequencing of an Anaerocolumna strain isolated from anoxic soil subjected to BSD treatment.</title>
        <authorList>
            <person name="Uek A."/>
            <person name="Tonouchi A."/>
        </authorList>
    </citation>
    <scope>NUCLEOTIDE SEQUENCE [LARGE SCALE GENOMIC DNA]</scope>
    <source>
        <strain evidence="9 10">CTTW</strain>
    </source>
</reference>
<sequence length="301" mass="34452">MKKRKRIFTTAFRQKMTGLLFVTPWIIGFLVFFLYPLIQSVIFSFSKVSFTAKGRSVKFVGMQNFKYFISKDPYFLQSLAEFFKSIIMQLPLILVFSLVLALLLNEKIKLKGMFRTLFFLPIVVVSGPVMNMLLNQGASTIPLIEQYGIYDFINNKLPYFLRDPVTTLFSQLILILWYSGVPILIFVSGLQKIDHALYEASSIDGASSWVSFWKIVLPSIRGMILINAIYIIVFLATSEINSVIIWIRDSMLDASKRGFGVASAAAWIYSLGITLLLLICYLLFGREPKNKIVRTEIIRRK</sequence>
<keyword evidence="5 7" id="KW-1133">Transmembrane helix</keyword>
<dbReference type="AlphaFoldDB" id="A0A7I8DGA0"/>
<dbReference type="InterPro" id="IPR035906">
    <property type="entry name" value="MetI-like_sf"/>
</dbReference>
<dbReference type="GO" id="GO:0005886">
    <property type="term" value="C:plasma membrane"/>
    <property type="evidence" value="ECO:0007669"/>
    <property type="project" value="UniProtKB-SubCell"/>
</dbReference>
<feature type="domain" description="ABC transmembrane type-1" evidence="8">
    <location>
        <begin position="79"/>
        <end position="280"/>
    </location>
</feature>
<dbReference type="RefSeq" id="WP_185257945.1">
    <property type="nucleotide sequence ID" value="NZ_AP023368.1"/>
</dbReference>
<evidence type="ECO:0000256" key="3">
    <source>
        <dbReference type="ARBA" id="ARBA00022475"/>
    </source>
</evidence>
<gene>
    <name evidence="9" type="ORF">bsdcttw_05690</name>
</gene>
<feature type="transmembrane region" description="Helical" evidence="7">
    <location>
        <begin position="82"/>
        <end position="104"/>
    </location>
</feature>
<name>A0A7I8DGA0_9FIRM</name>
<proteinExistence type="inferred from homology"/>
<dbReference type="KEGG" id="acht:bsdcttw_05690"/>
<organism evidence="9 10">
    <name type="scientific">Anaerocolumna chitinilytica</name>
    <dbReference type="NCBI Taxonomy" id="1727145"/>
    <lineage>
        <taxon>Bacteria</taxon>
        <taxon>Bacillati</taxon>
        <taxon>Bacillota</taxon>
        <taxon>Clostridia</taxon>
        <taxon>Lachnospirales</taxon>
        <taxon>Lachnospiraceae</taxon>
        <taxon>Anaerocolumna</taxon>
    </lineage>
</organism>
<feature type="transmembrane region" description="Helical" evidence="7">
    <location>
        <begin position="259"/>
        <end position="284"/>
    </location>
</feature>
<keyword evidence="2 7" id="KW-0813">Transport</keyword>
<comment type="subcellular location">
    <subcellularLocation>
        <location evidence="1 7">Cell membrane</location>
        <topology evidence="1 7">Multi-pass membrane protein</topology>
    </subcellularLocation>
</comment>
<evidence type="ECO:0000259" key="8">
    <source>
        <dbReference type="PROSITE" id="PS50928"/>
    </source>
</evidence>
<feature type="transmembrane region" description="Helical" evidence="7">
    <location>
        <begin position="116"/>
        <end position="134"/>
    </location>
</feature>
<dbReference type="GO" id="GO:0055085">
    <property type="term" value="P:transmembrane transport"/>
    <property type="evidence" value="ECO:0007669"/>
    <property type="project" value="InterPro"/>
</dbReference>
<dbReference type="InterPro" id="IPR050809">
    <property type="entry name" value="UgpAE/MalFG_permease"/>
</dbReference>
<protein>
    <submittedName>
        <fullName evidence="9">ABC transporter permease</fullName>
    </submittedName>
</protein>
<evidence type="ECO:0000313" key="9">
    <source>
        <dbReference type="EMBL" id="BCJ97528.1"/>
    </source>
</evidence>
<evidence type="ECO:0000256" key="4">
    <source>
        <dbReference type="ARBA" id="ARBA00022692"/>
    </source>
</evidence>
<evidence type="ECO:0000256" key="6">
    <source>
        <dbReference type="ARBA" id="ARBA00023136"/>
    </source>
</evidence>
<dbReference type="InterPro" id="IPR000515">
    <property type="entry name" value="MetI-like"/>
</dbReference>
<dbReference type="EMBL" id="AP023368">
    <property type="protein sequence ID" value="BCJ97528.1"/>
    <property type="molecule type" value="Genomic_DNA"/>
</dbReference>
<evidence type="ECO:0000256" key="5">
    <source>
        <dbReference type="ARBA" id="ARBA00022989"/>
    </source>
</evidence>
<reference evidence="9 10" key="2">
    <citation type="submission" date="2020-08" db="EMBL/GenBank/DDBJ databases">
        <authorList>
            <person name="Ueki A."/>
            <person name="Tonouchi A."/>
        </authorList>
    </citation>
    <scope>NUCLEOTIDE SEQUENCE [LARGE SCALE GENOMIC DNA]</scope>
    <source>
        <strain evidence="9 10">CTTW</strain>
    </source>
</reference>
<dbReference type="SUPFAM" id="SSF161098">
    <property type="entry name" value="MetI-like"/>
    <property type="match status" value="1"/>
</dbReference>
<evidence type="ECO:0000256" key="1">
    <source>
        <dbReference type="ARBA" id="ARBA00004651"/>
    </source>
</evidence>
<keyword evidence="6 7" id="KW-0472">Membrane</keyword>
<keyword evidence="4 7" id="KW-0812">Transmembrane</keyword>
<feature type="transmembrane region" description="Helical" evidence="7">
    <location>
        <begin position="20"/>
        <end position="38"/>
    </location>
</feature>
<keyword evidence="3" id="KW-1003">Cell membrane</keyword>
<evidence type="ECO:0000256" key="2">
    <source>
        <dbReference type="ARBA" id="ARBA00022448"/>
    </source>
</evidence>
<dbReference type="PANTHER" id="PTHR43227">
    <property type="entry name" value="BLL4140 PROTEIN"/>
    <property type="match status" value="1"/>
</dbReference>
<comment type="similarity">
    <text evidence="7">Belongs to the binding-protein-dependent transport system permease family.</text>
</comment>
<feature type="transmembrane region" description="Helical" evidence="7">
    <location>
        <begin position="168"/>
        <end position="187"/>
    </location>
</feature>
<accession>A0A7I8DGA0</accession>
<dbReference type="Gene3D" id="1.10.3720.10">
    <property type="entry name" value="MetI-like"/>
    <property type="match status" value="1"/>
</dbReference>
<dbReference type="PROSITE" id="PS50928">
    <property type="entry name" value="ABC_TM1"/>
    <property type="match status" value="1"/>
</dbReference>
<dbReference type="Pfam" id="PF00528">
    <property type="entry name" value="BPD_transp_1"/>
    <property type="match status" value="1"/>
</dbReference>